<evidence type="ECO:0000313" key="8">
    <source>
        <dbReference type="EMBL" id="KAG0497294.1"/>
    </source>
</evidence>
<comment type="function">
    <text evidence="1">Hydrolyzes certain amino acid conjugates of the plant growth regulator indole-3-acetic acid (IAA).</text>
</comment>
<dbReference type="Gene3D" id="3.40.630.10">
    <property type="entry name" value="Zn peptidases"/>
    <property type="match status" value="1"/>
</dbReference>
<keyword evidence="5" id="KW-0464">Manganese</keyword>
<dbReference type="PIRSF" id="PIRSF005962">
    <property type="entry name" value="Pept_M20D_amidohydro"/>
    <property type="match status" value="1"/>
</dbReference>
<dbReference type="FunFam" id="3.30.70.360:FF:000001">
    <property type="entry name" value="N-acetyldiaminopimelate deacetylase"/>
    <property type="match status" value="1"/>
</dbReference>
<gene>
    <name evidence="8" type="ORF">HPP92_001985</name>
</gene>
<comment type="cofactor">
    <cofactor evidence="5">
        <name>Mn(2+)</name>
        <dbReference type="ChEBI" id="CHEBI:29035"/>
    </cofactor>
    <text evidence="5">The Mn(2+) ion enhances activity.</text>
</comment>
<evidence type="ECO:0000259" key="7">
    <source>
        <dbReference type="Pfam" id="PF07687"/>
    </source>
</evidence>
<dbReference type="EMBL" id="JADCNL010000001">
    <property type="protein sequence ID" value="KAG0497294.1"/>
    <property type="molecule type" value="Genomic_DNA"/>
</dbReference>
<reference evidence="8 9" key="1">
    <citation type="journal article" date="2020" name="Nat. Food">
        <title>A phased Vanilla planifolia genome enables genetic improvement of flavour and production.</title>
        <authorList>
            <person name="Hasing T."/>
            <person name="Tang H."/>
            <person name="Brym M."/>
            <person name="Khazi F."/>
            <person name="Huang T."/>
            <person name="Chambers A.H."/>
        </authorList>
    </citation>
    <scope>NUCLEOTIDE SEQUENCE [LARGE SCALE GENOMIC DNA]</scope>
    <source>
        <tissue evidence="8">Leaf</tissue>
    </source>
</reference>
<feature type="binding site" evidence="5">
    <location>
        <position position="189"/>
    </location>
    <ligand>
        <name>Mn(2+)</name>
        <dbReference type="ChEBI" id="CHEBI:29035"/>
        <label>2</label>
    </ligand>
</feature>
<dbReference type="OrthoDB" id="1699231at2759"/>
<dbReference type="GO" id="GO:0009850">
    <property type="term" value="P:auxin metabolic process"/>
    <property type="evidence" value="ECO:0007669"/>
    <property type="project" value="InterPro"/>
</dbReference>
<dbReference type="Pfam" id="PF01546">
    <property type="entry name" value="Peptidase_M20"/>
    <property type="match status" value="1"/>
</dbReference>
<evidence type="ECO:0000256" key="6">
    <source>
        <dbReference type="SAM" id="SignalP"/>
    </source>
</evidence>
<dbReference type="Proteomes" id="UP000636800">
    <property type="component" value="Chromosome 1"/>
</dbReference>
<feature type="binding site" evidence="5">
    <location>
        <position position="131"/>
    </location>
    <ligand>
        <name>Mn(2+)</name>
        <dbReference type="ChEBI" id="CHEBI:29035"/>
        <label>2</label>
    </ligand>
</feature>
<evidence type="ECO:0000256" key="2">
    <source>
        <dbReference type="ARBA" id="ARBA00006153"/>
    </source>
</evidence>
<dbReference type="GO" id="GO:0005783">
    <property type="term" value="C:endoplasmic reticulum"/>
    <property type="evidence" value="ECO:0007669"/>
    <property type="project" value="TreeGrafter"/>
</dbReference>
<feature type="binding site" evidence="5">
    <location>
        <position position="389"/>
    </location>
    <ligand>
        <name>Mn(2+)</name>
        <dbReference type="ChEBI" id="CHEBI:29035"/>
        <label>2</label>
    </ligand>
</feature>
<protein>
    <recommendedName>
        <fullName evidence="7">Peptidase M20 dimerisation domain-containing protein</fullName>
    </recommendedName>
</protein>
<dbReference type="PANTHER" id="PTHR11014:SF63">
    <property type="entry name" value="METALLOPEPTIDASE, PUTATIVE (AFU_ORTHOLOGUE AFUA_6G09600)-RELATED"/>
    <property type="match status" value="1"/>
</dbReference>
<evidence type="ECO:0000256" key="5">
    <source>
        <dbReference type="PIRSR" id="PIRSR005962-1"/>
    </source>
</evidence>
<dbReference type="Pfam" id="PF07687">
    <property type="entry name" value="M20_dimer"/>
    <property type="match status" value="1"/>
</dbReference>
<dbReference type="InterPro" id="IPR036264">
    <property type="entry name" value="Bact_exopeptidase_dim_dom"/>
</dbReference>
<evidence type="ECO:0000256" key="4">
    <source>
        <dbReference type="ARBA" id="ARBA00022801"/>
    </source>
</evidence>
<dbReference type="InterPro" id="IPR017439">
    <property type="entry name" value="Amidohydrolase"/>
</dbReference>
<dbReference type="CDD" id="cd08017">
    <property type="entry name" value="M20_IAA_Hyd"/>
    <property type="match status" value="1"/>
</dbReference>
<dbReference type="NCBIfam" id="TIGR01891">
    <property type="entry name" value="amidohydrolases"/>
    <property type="match status" value="1"/>
</dbReference>
<proteinExistence type="inferred from homology"/>
<feature type="chain" id="PRO_5032358499" description="Peptidase M20 dimerisation domain-containing protein" evidence="6">
    <location>
        <begin position="21"/>
        <end position="421"/>
    </location>
</feature>
<keyword evidence="5" id="KW-0479">Metal-binding</keyword>
<dbReference type="SUPFAM" id="SSF53187">
    <property type="entry name" value="Zn-dependent exopeptidases"/>
    <property type="match status" value="1"/>
</dbReference>
<dbReference type="Gene3D" id="3.30.70.360">
    <property type="match status" value="1"/>
</dbReference>
<feature type="domain" description="Peptidase M20 dimerisation" evidence="7">
    <location>
        <begin position="213"/>
        <end position="308"/>
    </location>
</feature>
<dbReference type="PANTHER" id="PTHR11014">
    <property type="entry name" value="PEPTIDASE M20 FAMILY MEMBER"/>
    <property type="match status" value="1"/>
</dbReference>
<sequence length="421" mass="45982">MGCRALTLLFPLILFSSILSAVSWSHGDLLRSALETEFQEWMRSIRRRIHQHPEIGFEEYETGELIRSELDALGIDYVWPVAKTGVVASIIGSLECPSFALRADMDALRLQELVDWEYKSKVDGKMHACGHDAHVAMLLGAARLLQHLKNDVKGIIKLVFQPGEEGYGGASYILEEGALDDVEAIFCIHVHQSFPTGSISSSPGSLLGAADYFEATIKGEGGHAAAPHKTLDPILTAASVLVSLQQLVSRETDPLESRVVSVGFINGGGAHNVIPESVTFGGSFRSMTTEGLHYLRQRIQEVVQTQAAVHRCTAMVKFMDRPFPATVNDEALYNLARMVGIGLVGEANVHPFPRMMASEDFSFYSQRMPAALFAVGIRNESLGSTHTMHSPYFMVDEEVLPLGAAFYAAVALAYLDSHSSD</sequence>
<dbReference type="InterPro" id="IPR011650">
    <property type="entry name" value="Peptidase_M20_dimer"/>
</dbReference>
<dbReference type="InterPro" id="IPR044757">
    <property type="entry name" value="ILR1-like_Hyd"/>
</dbReference>
<keyword evidence="4" id="KW-0378">Hydrolase</keyword>
<evidence type="ECO:0000256" key="3">
    <source>
        <dbReference type="ARBA" id="ARBA00022729"/>
    </source>
</evidence>
<comment type="similarity">
    <text evidence="2">Belongs to the peptidase M20 family.</text>
</comment>
<dbReference type="SUPFAM" id="SSF55031">
    <property type="entry name" value="Bacterial exopeptidase dimerisation domain"/>
    <property type="match status" value="1"/>
</dbReference>
<comment type="caution">
    <text evidence="8">The sequence shown here is derived from an EMBL/GenBank/DDBJ whole genome shotgun (WGS) entry which is preliminary data.</text>
</comment>
<organism evidence="8 9">
    <name type="scientific">Vanilla planifolia</name>
    <name type="common">Vanilla</name>
    <dbReference type="NCBI Taxonomy" id="51239"/>
    <lineage>
        <taxon>Eukaryota</taxon>
        <taxon>Viridiplantae</taxon>
        <taxon>Streptophyta</taxon>
        <taxon>Embryophyta</taxon>
        <taxon>Tracheophyta</taxon>
        <taxon>Spermatophyta</taxon>
        <taxon>Magnoliopsida</taxon>
        <taxon>Liliopsida</taxon>
        <taxon>Asparagales</taxon>
        <taxon>Orchidaceae</taxon>
        <taxon>Vanilloideae</taxon>
        <taxon>Vanilleae</taxon>
        <taxon>Vanilla</taxon>
    </lineage>
</organism>
<keyword evidence="3 6" id="KW-0732">Signal</keyword>
<evidence type="ECO:0000256" key="1">
    <source>
        <dbReference type="ARBA" id="ARBA00003007"/>
    </source>
</evidence>
<name>A0A835RX91_VANPL</name>
<dbReference type="AlphaFoldDB" id="A0A835RX91"/>
<accession>A0A835RX91</accession>
<evidence type="ECO:0000313" key="9">
    <source>
        <dbReference type="Proteomes" id="UP000636800"/>
    </source>
</evidence>
<dbReference type="GO" id="GO:0046872">
    <property type="term" value="F:metal ion binding"/>
    <property type="evidence" value="ECO:0007669"/>
    <property type="project" value="UniProtKB-KW"/>
</dbReference>
<feature type="binding site" evidence="5">
    <location>
        <position position="129"/>
    </location>
    <ligand>
        <name>Mn(2+)</name>
        <dbReference type="ChEBI" id="CHEBI:29035"/>
        <label>2</label>
    </ligand>
</feature>
<feature type="binding site" evidence="5">
    <location>
        <position position="165"/>
    </location>
    <ligand>
        <name>Mn(2+)</name>
        <dbReference type="ChEBI" id="CHEBI:29035"/>
        <label>2</label>
    </ligand>
</feature>
<dbReference type="InterPro" id="IPR002933">
    <property type="entry name" value="Peptidase_M20"/>
</dbReference>
<feature type="signal peptide" evidence="6">
    <location>
        <begin position="1"/>
        <end position="20"/>
    </location>
</feature>
<keyword evidence="9" id="KW-1185">Reference proteome</keyword>
<dbReference type="GO" id="GO:0010179">
    <property type="term" value="F:IAA-Ala conjugate hydrolase activity"/>
    <property type="evidence" value="ECO:0007669"/>
    <property type="project" value="TreeGrafter"/>
</dbReference>